<proteinExistence type="predicted"/>
<dbReference type="AlphaFoldDB" id="A0A451A5R7"/>
<name>A0A451A5R7_9GAMM</name>
<dbReference type="EMBL" id="CAADFZ010000017">
    <property type="protein sequence ID" value="VFK61386.1"/>
    <property type="molecule type" value="Genomic_DNA"/>
</dbReference>
<reference evidence="1" key="1">
    <citation type="submission" date="2019-02" db="EMBL/GenBank/DDBJ databases">
        <authorList>
            <person name="Gruber-Vodicka R. H."/>
            <person name="Seah K. B. B."/>
        </authorList>
    </citation>
    <scope>NUCLEOTIDE SEQUENCE</scope>
    <source>
        <strain evidence="1">BECK_BY8</strain>
    </source>
</reference>
<protein>
    <submittedName>
        <fullName evidence="1">Uncharacterized protein</fullName>
    </submittedName>
</protein>
<accession>A0A451A5R7</accession>
<evidence type="ECO:0000313" key="1">
    <source>
        <dbReference type="EMBL" id="VFK61386.1"/>
    </source>
</evidence>
<sequence>MYSREACPRLFTLNIQWDDEKVPDLFTYGIDIIGIEGEASLEFDPFGTCQCFAPSPRRGESWRAPSIPKFFDTLTLMKRVPITLENETTTLVGRVVGATGRLPLLRVTRQKCIKNVGLRRSRA</sequence>
<organism evidence="1">
    <name type="scientific">Candidatus Kentrum sp. UNK</name>
    <dbReference type="NCBI Taxonomy" id="2126344"/>
    <lineage>
        <taxon>Bacteria</taxon>
        <taxon>Pseudomonadati</taxon>
        <taxon>Pseudomonadota</taxon>
        <taxon>Gammaproteobacteria</taxon>
        <taxon>Candidatus Kentrum</taxon>
    </lineage>
</organism>
<gene>
    <name evidence="1" type="ORF">BECKUNK1418G_GA0071005_101713</name>
</gene>